<dbReference type="InterPro" id="IPR050330">
    <property type="entry name" value="Bact_OuterMem_StrucFunc"/>
</dbReference>
<dbReference type="CDD" id="cd07185">
    <property type="entry name" value="OmpA_C-like"/>
    <property type="match status" value="1"/>
</dbReference>
<protein>
    <submittedName>
        <fullName evidence="5">Chemotaxis protein</fullName>
    </submittedName>
</protein>
<organism evidence="5 6">
    <name type="scientific">Candidatus Brocadia fulgida</name>
    <dbReference type="NCBI Taxonomy" id="380242"/>
    <lineage>
        <taxon>Bacteria</taxon>
        <taxon>Pseudomonadati</taxon>
        <taxon>Planctomycetota</taxon>
        <taxon>Candidatus Brocadiia</taxon>
        <taxon>Candidatus Brocadiales</taxon>
        <taxon>Candidatus Brocadiaceae</taxon>
        <taxon>Candidatus Brocadia</taxon>
    </lineage>
</organism>
<evidence type="ECO:0000256" key="1">
    <source>
        <dbReference type="PROSITE-ProRule" id="PRU00473"/>
    </source>
</evidence>
<name>A0A0M2UY50_9BACT</name>
<dbReference type="AlphaFoldDB" id="A0A0M2UY50"/>
<keyword evidence="6" id="KW-1185">Reference proteome</keyword>
<accession>A0A0M2UY50</accession>
<dbReference type="PANTHER" id="PTHR30329:SF21">
    <property type="entry name" value="LIPOPROTEIN YIAD-RELATED"/>
    <property type="match status" value="1"/>
</dbReference>
<feature type="region of interest" description="Disordered" evidence="3">
    <location>
        <begin position="218"/>
        <end position="257"/>
    </location>
</feature>
<evidence type="ECO:0000256" key="2">
    <source>
        <dbReference type="SAM" id="Coils"/>
    </source>
</evidence>
<reference evidence="5 6" key="1">
    <citation type="journal article" date="2013" name="BMC Microbiol.">
        <title>Identification of the type II cytochrome c maturation pathway in anammox bacteria by comparative genomics.</title>
        <authorList>
            <person name="Ferousi C."/>
            <person name="Speth D.R."/>
            <person name="Reimann J."/>
            <person name="Op den Camp H.J."/>
            <person name="Allen J.W."/>
            <person name="Keltjens J.T."/>
            <person name="Jetten M.S."/>
        </authorList>
    </citation>
    <scope>NUCLEOTIDE SEQUENCE [LARGE SCALE GENOMIC DNA]</scope>
    <source>
        <strain evidence="5">RU1</strain>
    </source>
</reference>
<dbReference type="SUPFAM" id="SSF103088">
    <property type="entry name" value="OmpA-like"/>
    <property type="match status" value="1"/>
</dbReference>
<sequence length="257" mass="28435">MLKNGKYIKLFLLIVFAGMSGCAEMNELRNLNRRQAITIRDQSEEIARLKGQLSSTSDKLKANEAEMEKLRKLARSIGEGATVRDTVEGPVLLFPERILYDSGMATIKPQGEIALKKVAVFLNENPQISIRIDGHTDTDPIRRTKHLWDSNHHLSAARSLSVFHFLTKSEGIREGRIYVAGFGPNRPIASNSTTAGKKENRRVEFLILTAVASLPPKESSILTERIPESAGRPEAIPTETGTTEAEVSEEIEEGEGK</sequence>
<dbReference type="Gene3D" id="3.30.1330.60">
    <property type="entry name" value="OmpA-like domain"/>
    <property type="match status" value="1"/>
</dbReference>
<feature type="domain" description="OmpA-like" evidence="4">
    <location>
        <begin position="87"/>
        <end position="211"/>
    </location>
</feature>
<feature type="compositionally biased region" description="Acidic residues" evidence="3">
    <location>
        <begin position="246"/>
        <end position="257"/>
    </location>
</feature>
<dbReference type="InterPro" id="IPR006665">
    <property type="entry name" value="OmpA-like"/>
</dbReference>
<gene>
    <name evidence="5" type="ORF">BROFUL_00257</name>
</gene>
<dbReference type="PROSITE" id="PS51123">
    <property type="entry name" value="OMPA_2"/>
    <property type="match status" value="1"/>
</dbReference>
<dbReference type="GO" id="GO:0016020">
    <property type="term" value="C:membrane"/>
    <property type="evidence" value="ECO:0007669"/>
    <property type="project" value="UniProtKB-UniRule"/>
</dbReference>
<evidence type="ECO:0000256" key="3">
    <source>
        <dbReference type="SAM" id="MobiDB-lite"/>
    </source>
</evidence>
<dbReference type="Pfam" id="PF00691">
    <property type="entry name" value="OmpA"/>
    <property type="match status" value="1"/>
</dbReference>
<evidence type="ECO:0000313" key="5">
    <source>
        <dbReference type="EMBL" id="KKO21008.1"/>
    </source>
</evidence>
<feature type="coiled-coil region" evidence="2">
    <location>
        <begin position="39"/>
        <end position="73"/>
    </location>
</feature>
<dbReference type="Proteomes" id="UP000034954">
    <property type="component" value="Unassembled WGS sequence"/>
</dbReference>
<proteinExistence type="predicted"/>
<dbReference type="PROSITE" id="PS51257">
    <property type="entry name" value="PROKAR_LIPOPROTEIN"/>
    <property type="match status" value="1"/>
</dbReference>
<dbReference type="EMBL" id="LAQJ01000031">
    <property type="protein sequence ID" value="KKO21008.1"/>
    <property type="molecule type" value="Genomic_DNA"/>
</dbReference>
<comment type="caution">
    <text evidence="5">The sequence shown here is derived from an EMBL/GenBank/DDBJ whole genome shotgun (WGS) entry which is preliminary data.</text>
</comment>
<dbReference type="InterPro" id="IPR036737">
    <property type="entry name" value="OmpA-like_sf"/>
</dbReference>
<keyword evidence="1" id="KW-0472">Membrane</keyword>
<evidence type="ECO:0000313" key="6">
    <source>
        <dbReference type="Proteomes" id="UP000034954"/>
    </source>
</evidence>
<keyword evidence="2" id="KW-0175">Coiled coil</keyword>
<dbReference type="PANTHER" id="PTHR30329">
    <property type="entry name" value="STATOR ELEMENT OF FLAGELLAR MOTOR COMPLEX"/>
    <property type="match status" value="1"/>
</dbReference>
<evidence type="ECO:0000259" key="4">
    <source>
        <dbReference type="PROSITE" id="PS51123"/>
    </source>
</evidence>